<gene>
    <name evidence="1" type="ordered locus">Desaci_4118</name>
</gene>
<protein>
    <submittedName>
        <fullName evidence="1">Uncharacterized protein</fullName>
    </submittedName>
</protein>
<accession>I4DB06</accession>
<sequence>MNIVMKPVDMIAYFSTDGSPRPMRFRVKDKNGEYVAINIDRVLTKSEEKVGRKKWLLFRCECIVNEQKRQAEFKYENGTCRWLLYKF</sequence>
<evidence type="ECO:0000313" key="1">
    <source>
        <dbReference type="EMBL" id="AFM42980.1"/>
    </source>
</evidence>
<dbReference type="Proteomes" id="UP000002892">
    <property type="component" value="Chromosome"/>
</dbReference>
<dbReference type="AlphaFoldDB" id="I4DB06"/>
<organism evidence="1 2">
    <name type="scientific">Desulfosporosinus acidiphilus (strain DSM 22704 / JCM 16185 / SJ4)</name>
    <dbReference type="NCBI Taxonomy" id="646529"/>
    <lineage>
        <taxon>Bacteria</taxon>
        <taxon>Bacillati</taxon>
        <taxon>Bacillota</taxon>
        <taxon>Clostridia</taxon>
        <taxon>Eubacteriales</taxon>
        <taxon>Desulfitobacteriaceae</taxon>
        <taxon>Desulfosporosinus</taxon>
    </lineage>
</organism>
<dbReference type="EMBL" id="CP003639">
    <property type="protein sequence ID" value="AFM42980.1"/>
    <property type="molecule type" value="Genomic_DNA"/>
</dbReference>
<proteinExistence type="predicted"/>
<evidence type="ECO:0000313" key="2">
    <source>
        <dbReference type="Proteomes" id="UP000002892"/>
    </source>
</evidence>
<dbReference type="RefSeq" id="WP_014828966.1">
    <property type="nucleotide sequence ID" value="NC_018068.1"/>
</dbReference>
<dbReference type="KEGG" id="dai:Desaci_4118"/>
<reference evidence="1 2" key="1">
    <citation type="journal article" date="2012" name="J. Bacteriol.">
        <title>Complete genome sequences of Desulfosporosinus orientis DSM765T, Desulfosporosinus youngiae DSM17734T, Desulfosporosinus meridiei DSM13257T, and Desulfosporosinus acidiphilus DSM22704T.</title>
        <authorList>
            <person name="Pester M."/>
            <person name="Brambilla E."/>
            <person name="Alazard D."/>
            <person name="Rattei T."/>
            <person name="Weinmaier T."/>
            <person name="Han J."/>
            <person name="Lucas S."/>
            <person name="Lapidus A."/>
            <person name="Cheng J.F."/>
            <person name="Goodwin L."/>
            <person name="Pitluck S."/>
            <person name="Peters L."/>
            <person name="Ovchinnikova G."/>
            <person name="Teshima H."/>
            <person name="Detter J.C."/>
            <person name="Han C.S."/>
            <person name="Tapia R."/>
            <person name="Land M.L."/>
            <person name="Hauser L."/>
            <person name="Kyrpides N.C."/>
            <person name="Ivanova N.N."/>
            <person name="Pagani I."/>
            <person name="Huntmann M."/>
            <person name="Wei C.L."/>
            <person name="Davenport K.W."/>
            <person name="Daligault H."/>
            <person name="Chain P.S."/>
            <person name="Chen A."/>
            <person name="Mavromatis K."/>
            <person name="Markowitz V."/>
            <person name="Szeto E."/>
            <person name="Mikhailova N."/>
            <person name="Pati A."/>
            <person name="Wagner M."/>
            <person name="Woyke T."/>
            <person name="Ollivier B."/>
            <person name="Klenk H.P."/>
            <person name="Spring S."/>
            <person name="Loy A."/>
        </authorList>
    </citation>
    <scope>NUCLEOTIDE SEQUENCE [LARGE SCALE GENOMIC DNA]</scope>
    <source>
        <strain evidence="2">DSM 22704 / JCM 16185 / SJ4</strain>
    </source>
</reference>
<keyword evidence="2" id="KW-1185">Reference proteome</keyword>
<dbReference type="HOGENOM" id="CLU_173877_0_0_9"/>
<name>I4DB06_DESAJ</name>
<dbReference type="STRING" id="646529.Desaci_4118"/>